<evidence type="ECO:0000256" key="1">
    <source>
        <dbReference type="ARBA" id="ARBA00022737"/>
    </source>
</evidence>
<dbReference type="PANTHER" id="PTHR30619:SF7">
    <property type="entry name" value="BETA-LACTAMASE DOMAIN PROTEIN"/>
    <property type="match status" value="1"/>
</dbReference>
<sequence length="411" mass="47053">MKKKLTSLALVGAFLGLSWYGNVQAQESSGNKIHFINVQEGGSDAIILESNGHFAMVDTGEDYDFPDGSDSRYPWRQGINTTYKHVLTDRVFRRLKELGVQKLDFILVTHTHSDHIGNVDELLSTYPVDRVYLKKYSDSRITNSERLWDNLYGYDKVLQTAAEKGVSVIQNITQGDAHFQFGDMDIQLYNYENETDSSGELKKIWDDNSNSLISVVKVNGKKIYLGGDLDNVHGAEDKYGPLIGKVDLMKFNHHHDTNKSNTKDFIKNLSPSLIVQTSDSLPWKNGVDSEYVNWLKERGIERINAASKDYDATVFDIRQDGLVNISTSYKPIPSFQAGWHKSSYGNWWYQAPDSTGEYAVGWNEIKGEWYYFNQTGILLQNQWKKWNNRWFYLTDSGVAAKNWKKIAGIWY</sequence>
<organism evidence="5">
    <name type="scientific">Streptococcus pneumoniae</name>
    <dbReference type="NCBI Taxonomy" id="1313"/>
    <lineage>
        <taxon>Bacteria</taxon>
        <taxon>Bacillati</taxon>
        <taxon>Bacillota</taxon>
        <taxon>Bacilli</taxon>
        <taxon>Lactobacillales</taxon>
        <taxon>Streptococcaceae</taxon>
        <taxon>Streptococcus</taxon>
    </lineage>
</organism>
<dbReference type="Gene3D" id="2.10.270.10">
    <property type="entry name" value="Cholin Binding"/>
    <property type="match status" value="1"/>
</dbReference>
<evidence type="ECO:0000256" key="3">
    <source>
        <dbReference type="SAM" id="SignalP"/>
    </source>
</evidence>
<feature type="domain" description="Metallo-beta-lactamase" evidence="4">
    <location>
        <begin position="42"/>
        <end position="278"/>
    </location>
</feature>
<dbReference type="PANTHER" id="PTHR30619">
    <property type="entry name" value="DNA INTERNALIZATION/COMPETENCE PROTEIN COMEC/REC2"/>
    <property type="match status" value="1"/>
</dbReference>
<dbReference type="InterPro" id="IPR035681">
    <property type="entry name" value="ComA-like_MBL"/>
</dbReference>
<dbReference type="SUPFAM" id="SSF69360">
    <property type="entry name" value="Cell wall binding repeat"/>
    <property type="match status" value="1"/>
</dbReference>
<dbReference type="InterPro" id="IPR001279">
    <property type="entry name" value="Metallo-B-lactamas"/>
</dbReference>
<keyword evidence="1" id="KW-0677">Repeat</keyword>
<evidence type="ECO:0000256" key="2">
    <source>
        <dbReference type="PROSITE-ProRule" id="PRU00591"/>
    </source>
</evidence>
<protein>
    <submittedName>
        <fullName evidence="5">Choline binding protein E CbpE</fullName>
    </submittedName>
</protein>
<feature type="signal peptide" evidence="3">
    <location>
        <begin position="1"/>
        <end position="25"/>
    </location>
</feature>
<feature type="repeat" description="Cell wall-binding" evidence="2">
    <location>
        <begin position="359"/>
        <end position="378"/>
    </location>
</feature>
<dbReference type="CDD" id="cd07731">
    <property type="entry name" value="ComA-like_MBL-fold"/>
    <property type="match status" value="1"/>
</dbReference>
<dbReference type="SUPFAM" id="SSF56281">
    <property type="entry name" value="Metallo-hydrolase/oxidoreductase"/>
    <property type="match status" value="1"/>
</dbReference>
<gene>
    <name evidence="5" type="ORF">SAMEA3381411_01687</name>
</gene>
<accession>A0A4J1WTS2</accession>
<proteinExistence type="predicted"/>
<name>A0A4J1WTS2_STREE</name>
<dbReference type="Pfam" id="PF00753">
    <property type="entry name" value="Lactamase_B"/>
    <property type="match status" value="1"/>
</dbReference>
<dbReference type="EMBL" id="CAATGQ010000008">
    <property type="protein sequence ID" value="VNP71732.1"/>
    <property type="molecule type" value="Genomic_DNA"/>
</dbReference>
<dbReference type="Gene3D" id="3.60.15.10">
    <property type="entry name" value="Ribonuclease Z/Hydroxyacylglutathione hydrolase-like"/>
    <property type="match status" value="1"/>
</dbReference>
<dbReference type="SMART" id="SM00849">
    <property type="entry name" value="Lactamase_B"/>
    <property type="match status" value="1"/>
</dbReference>
<dbReference type="InterPro" id="IPR036866">
    <property type="entry name" value="RibonucZ/Hydroxyglut_hydro"/>
</dbReference>
<dbReference type="InterPro" id="IPR052159">
    <property type="entry name" value="Competence_DNA_uptake"/>
</dbReference>
<dbReference type="Pfam" id="PF01473">
    <property type="entry name" value="Choline_bind_1"/>
    <property type="match status" value="2"/>
</dbReference>
<feature type="chain" id="PRO_5026258047" evidence="3">
    <location>
        <begin position="26"/>
        <end position="411"/>
    </location>
</feature>
<dbReference type="InterPro" id="IPR018337">
    <property type="entry name" value="Cell_wall/Cho-bd_repeat"/>
</dbReference>
<evidence type="ECO:0000313" key="5">
    <source>
        <dbReference type="EMBL" id="VNP71732.1"/>
    </source>
</evidence>
<dbReference type="AlphaFoldDB" id="A0A4J1WTS2"/>
<reference evidence="5" key="1">
    <citation type="submission" date="2019-04" db="EMBL/GenBank/DDBJ databases">
        <authorList>
            <consortium name="Pathogen Informatics"/>
        </authorList>
    </citation>
    <scope>NUCLEOTIDE SEQUENCE</scope>
    <source>
        <strain evidence="5">GPSC53</strain>
    </source>
</reference>
<evidence type="ECO:0000259" key="4">
    <source>
        <dbReference type="SMART" id="SM00849"/>
    </source>
</evidence>
<keyword evidence="3" id="KW-0732">Signal</keyword>
<dbReference type="PROSITE" id="PS51170">
    <property type="entry name" value="CW"/>
    <property type="match status" value="1"/>
</dbReference>